<dbReference type="GO" id="GO:0004331">
    <property type="term" value="F:fructose-2,6-bisphosphate 2-phosphatase activity"/>
    <property type="evidence" value="ECO:0007669"/>
    <property type="project" value="UniProtKB-EC"/>
</dbReference>
<dbReference type="SMART" id="SM00855">
    <property type="entry name" value="PGAM"/>
    <property type="match status" value="1"/>
</dbReference>
<dbReference type="GeneID" id="30159123"/>
<dbReference type="InterPro" id="IPR003094">
    <property type="entry name" value="6Pfruct_kin"/>
</dbReference>
<dbReference type="InterPro" id="IPR001345">
    <property type="entry name" value="PG/BPGM_mutase_AS"/>
</dbReference>
<evidence type="ECO:0000256" key="8">
    <source>
        <dbReference type="SAM" id="MobiDB-lite"/>
    </source>
</evidence>
<protein>
    <recommendedName>
        <fullName evidence="2">fructose-2,6-bisphosphate 2-phosphatase</fullName>
        <ecNumber evidence="2">3.1.3.46</ecNumber>
    </recommendedName>
</protein>
<keyword evidence="5" id="KW-0067">ATP-binding</keyword>
<dbReference type="GO" id="GO:0003873">
    <property type="term" value="F:6-phosphofructo-2-kinase activity"/>
    <property type="evidence" value="ECO:0007669"/>
    <property type="project" value="InterPro"/>
</dbReference>
<dbReference type="SUPFAM" id="SSF52540">
    <property type="entry name" value="P-loop containing nucleoside triphosphate hydrolases"/>
    <property type="match status" value="1"/>
</dbReference>
<organism evidence="10 11">
    <name type="scientific">Cryptococcus amylolentus CBS 6039</name>
    <dbReference type="NCBI Taxonomy" id="1295533"/>
    <lineage>
        <taxon>Eukaryota</taxon>
        <taxon>Fungi</taxon>
        <taxon>Dikarya</taxon>
        <taxon>Basidiomycota</taxon>
        <taxon>Agaricomycotina</taxon>
        <taxon>Tremellomycetes</taxon>
        <taxon>Tremellales</taxon>
        <taxon>Cryptococcaceae</taxon>
        <taxon>Cryptococcus</taxon>
    </lineage>
</organism>
<dbReference type="InterPro" id="IPR029033">
    <property type="entry name" value="His_PPase_superfam"/>
</dbReference>
<name>A0A1E3HCT9_9TREE</name>
<dbReference type="GO" id="GO:0005524">
    <property type="term" value="F:ATP binding"/>
    <property type="evidence" value="ECO:0007669"/>
    <property type="project" value="UniProtKB-KW"/>
</dbReference>
<dbReference type="SUPFAM" id="SSF53254">
    <property type="entry name" value="Phosphoglycerate mutase-like"/>
    <property type="match status" value="1"/>
</dbReference>
<gene>
    <name evidence="10" type="ORF">L202_07814</name>
</gene>
<dbReference type="GO" id="GO:0006000">
    <property type="term" value="P:fructose metabolic process"/>
    <property type="evidence" value="ECO:0007669"/>
    <property type="project" value="InterPro"/>
</dbReference>
<feature type="compositionally biased region" description="Low complexity" evidence="8">
    <location>
        <begin position="76"/>
        <end position="92"/>
    </location>
</feature>
<dbReference type="PRINTS" id="PR00991">
    <property type="entry name" value="6PFRUCTKNASE"/>
</dbReference>
<proteinExistence type="inferred from homology"/>
<dbReference type="EMBL" id="AWGJ01000013">
    <property type="protein sequence ID" value="ODN73261.1"/>
    <property type="molecule type" value="Genomic_DNA"/>
</dbReference>
<dbReference type="FunFam" id="3.40.50.1240:FF:000005">
    <property type="entry name" value="GpmB, Fructose-2,6-bisphosphatase"/>
    <property type="match status" value="1"/>
</dbReference>
<dbReference type="GO" id="GO:0006003">
    <property type="term" value="P:fructose 2,6-bisphosphate metabolic process"/>
    <property type="evidence" value="ECO:0007669"/>
    <property type="project" value="InterPro"/>
</dbReference>
<dbReference type="InterPro" id="IPR027417">
    <property type="entry name" value="P-loop_NTPase"/>
</dbReference>
<dbReference type="AlphaFoldDB" id="A0A1E3HCT9"/>
<comment type="caution">
    <text evidence="10">The sequence shown here is derived from an EMBL/GenBank/DDBJ whole genome shotgun (WGS) entry which is preliminary data.</text>
</comment>
<feature type="active site" description="Proton donor/acceptor" evidence="6">
    <location>
        <position position="478"/>
    </location>
</feature>
<dbReference type="Pfam" id="PF01591">
    <property type="entry name" value="6PF2K"/>
    <property type="match status" value="1"/>
</dbReference>
<dbReference type="FunFam" id="3.40.50.300:FF:000644">
    <property type="entry name" value="GpmB, Fructose-2,6-bisphosphatase"/>
    <property type="match status" value="1"/>
</dbReference>
<evidence type="ECO:0000256" key="2">
    <source>
        <dbReference type="ARBA" id="ARBA00013067"/>
    </source>
</evidence>
<dbReference type="InterPro" id="IPR013079">
    <property type="entry name" value="6Phosfructo_kin"/>
</dbReference>
<feature type="compositionally biased region" description="Basic and acidic residues" evidence="8">
    <location>
        <begin position="41"/>
        <end position="52"/>
    </location>
</feature>
<evidence type="ECO:0000313" key="11">
    <source>
        <dbReference type="Proteomes" id="UP000094065"/>
    </source>
</evidence>
<dbReference type="Gene3D" id="3.40.50.1240">
    <property type="entry name" value="Phosphoglycerate mutase-like"/>
    <property type="match status" value="1"/>
</dbReference>
<evidence type="ECO:0000313" key="10">
    <source>
        <dbReference type="EMBL" id="ODN73261.1"/>
    </source>
</evidence>
<comment type="similarity">
    <text evidence="1">In the C-terminal section; belongs to the phosphoglycerate mutase family.</text>
</comment>
<dbReference type="STRING" id="1295533.A0A1E3HCT9"/>
<sequence length="669" mass="74263">MSNPQEAKQKSPSALTPKAHSPRPNLKPLTPTGGPAGNRRSSNERDEFHHPVDPTVLAEAVSKLDMIRSAPPPMSAVPSPSASAATSRPGSPRLYPNSGQATPAFGPIGSGAITPGTIERALSTDGKQSVPGTPHFGAQTELLRTLDETTRVIRQSSKAPSRAPSVSGIGTVVEKPDYSEAKIVVAMVGLPARGKSYLSNRLMRYLRWLEYNVEVFNVGQLRRSKARTQQEQGKGKVDHSATYFSHDDAAARKTRENLAEESLESLIKWLKAEGNVGIMDATNSTVERRQWIKKRVSKEPGLQVLYLESFCDDPVVIAANVALKVQSGDPDYKHMSREDAEKDFRKRIAQYEAVYQTITEPDISFCRILNVGQRCSINRMEGYLQSRIAFYLMNLHLKPRSIYLSRHGESMYNVDGQIGGDSDLSPRGWDYARALPALIKDNIGENAQLEVWTSTLQRTQQTASFLPFEKKTWKSLDELDAGVCDGMTYEEIEEKYPEDYESRDEDKFNYRYRGGESYRDVVVRLEPVIMELERQDSILIIAHQAILRCLYAYFQSKSQQELPYINIPLHTLIKITPMAYGCHEERYPLPIQAVDTHRPRPTKGGKTPGGHVAPDFVPDAGVARDYYGDKKQGVGMGLKAEALSQALENEVEAGSLTPTAAGGADIQHE</sequence>
<dbReference type="EC" id="3.1.3.46" evidence="2"/>
<dbReference type="RefSeq" id="XP_018989173.1">
    <property type="nucleotide sequence ID" value="XM_019142602.1"/>
</dbReference>
<evidence type="ECO:0000256" key="6">
    <source>
        <dbReference type="PIRSR" id="PIRSR613078-1"/>
    </source>
</evidence>
<dbReference type="PANTHER" id="PTHR10606">
    <property type="entry name" value="6-PHOSPHOFRUCTO-2-KINASE/FRUCTOSE-2,6-BISPHOSPHATASE"/>
    <property type="match status" value="1"/>
</dbReference>
<feature type="domain" description="6-phosphofructo-2-kinase" evidence="9">
    <location>
        <begin position="177"/>
        <end position="399"/>
    </location>
</feature>
<keyword evidence="11" id="KW-1185">Reference proteome</keyword>
<reference evidence="10 11" key="1">
    <citation type="submission" date="2016-06" db="EMBL/GenBank/DDBJ databases">
        <title>Evolution of pathogenesis and genome organization in the Tremellales.</title>
        <authorList>
            <person name="Cuomo C."/>
            <person name="Litvintseva A."/>
            <person name="Heitman J."/>
            <person name="Chen Y."/>
            <person name="Sun S."/>
            <person name="Springer D."/>
            <person name="Dromer F."/>
            <person name="Young S."/>
            <person name="Zeng Q."/>
            <person name="Chapman S."/>
            <person name="Gujja S."/>
            <person name="Saif S."/>
            <person name="Birren B."/>
        </authorList>
    </citation>
    <scope>NUCLEOTIDE SEQUENCE [LARGE SCALE GENOMIC DNA]</scope>
    <source>
        <strain evidence="10 11">CBS 6039</strain>
    </source>
</reference>
<feature type="compositionally biased region" description="Polar residues" evidence="8">
    <location>
        <begin position="1"/>
        <end position="14"/>
    </location>
</feature>
<evidence type="ECO:0000256" key="7">
    <source>
        <dbReference type="PIRSR" id="PIRSR613078-2"/>
    </source>
</evidence>
<dbReference type="PROSITE" id="PS00175">
    <property type="entry name" value="PG_MUTASE"/>
    <property type="match status" value="1"/>
</dbReference>
<dbReference type="Pfam" id="PF00300">
    <property type="entry name" value="His_Phos_1"/>
    <property type="match status" value="1"/>
</dbReference>
<accession>A0A1E3HCT9</accession>
<keyword evidence="3" id="KW-0547">Nucleotide-binding</keyword>
<evidence type="ECO:0000259" key="9">
    <source>
        <dbReference type="Pfam" id="PF01591"/>
    </source>
</evidence>
<evidence type="ECO:0000256" key="5">
    <source>
        <dbReference type="ARBA" id="ARBA00022840"/>
    </source>
</evidence>
<dbReference type="Gene3D" id="3.40.50.300">
    <property type="entry name" value="P-loop containing nucleotide triphosphate hydrolases"/>
    <property type="match status" value="1"/>
</dbReference>
<feature type="region of interest" description="Disordered" evidence="8">
    <location>
        <begin position="1"/>
        <end position="99"/>
    </location>
</feature>
<dbReference type="OrthoDB" id="267323at2759"/>
<feature type="binding site" evidence="7">
    <location>
        <begin position="406"/>
        <end position="413"/>
    </location>
    <ligand>
        <name>substrate</name>
    </ligand>
</feature>
<dbReference type="CDD" id="cd07067">
    <property type="entry name" value="HP_PGM_like"/>
    <property type="match status" value="1"/>
</dbReference>
<dbReference type="Proteomes" id="UP000094065">
    <property type="component" value="Unassembled WGS sequence"/>
</dbReference>
<evidence type="ECO:0000256" key="4">
    <source>
        <dbReference type="ARBA" id="ARBA00022801"/>
    </source>
</evidence>
<feature type="binding site" evidence="7">
    <location>
        <position position="458"/>
    </location>
    <ligand>
        <name>substrate</name>
    </ligand>
</feature>
<dbReference type="InterPro" id="IPR013078">
    <property type="entry name" value="His_Pase_superF_clade-1"/>
</dbReference>
<evidence type="ECO:0000256" key="1">
    <source>
        <dbReference type="ARBA" id="ARBA00008408"/>
    </source>
</evidence>
<keyword evidence="4" id="KW-0378">Hydrolase</keyword>
<dbReference type="GO" id="GO:0005829">
    <property type="term" value="C:cytosol"/>
    <property type="evidence" value="ECO:0007669"/>
    <property type="project" value="TreeGrafter"/>
</dbReference>
<feature type="active site" description="Tele-phosphohistidine intermediate" evidence="6">
    <location>
        <position position="407"/>
    </location>
</feature>
<evidence type="ECO:0000256" key="3">
    <source>
        <dbReference type="ARBA" id="ARBA00022741"/>
    </source>
</evidence>
<dbReference type="PANTHER" id="PTHR10606:SF44">
    <property type="entry name" value="6-PHOSPHOFRUCTO 2-KINASE_FRUCTOSE 2,6-BISPHOSPHATASE LONG FORM"/>
    <property type="match status" value="1"/>
</dbReference>